<evidence type="ECO:0000256" key="9">
    <source>
        <dbReference type="ARBA" id="ARBA00023012"/>
    </source>
</evidence>
<feature type="domain" description="Sensor protein KdpD transmembrane" evidence="12">
    <location>
        <begin position="15"/>
        <end position="112"/>
    </location>
</feature>
<evidence type="ECO:0000256" key="11">
    <source>
        <dbReference type="SAM" id="Phobius"/>
    </source>
</evidence>
<evidence type="ECO:0000313" key="13">
    <source>
        <dbReference type="EMBL" id="GAA0418856.1"/>
    </source>
</evidence>
<comment type="caution">
    <text evidence="13">The sequence shown here is derived from an EMBL/GenBank/DDBJ whole genome shotgun (WGS) entry which is preliminary data.</text>
</comment>
<evidence type="ECO:0000259" key="12">
    <source>
        <dbReference type="Pfam" id="PF13493"/>
    </source>
</evidence>
<keyword evidence="3" id="KW-0808">Transferase</keyword>
<keyword evidence="7" id="KW-0067">ATP-binding</keyword>
<keyword evidence="14" id="KW-1185">Reference proteome</keyword>
<organism evidence="13 14">
    <name type="scientific">Streptomyces luteireticuli</name>
    <dbReference type="NCBI Taxonomy" id="173858"/>
    <lineage>
        <taxon>Bacteria</taxon>
        <taxon>Bacillati</taxon>
        <taxon>Actinomycetota</taxon>
        <taxon>Actinomycetes</taxon>
        <taxon>Kitasatosporales</taxon>
        <taxon>Streptomycetaceae</taxon>
        <taxon>Streptomyces</taxon>
    </lineage>
</organism>
<feature type="transmembrane region" description="Helical" evidence="11">
    <location>
        <begin position="60"/>
        <end position="79"/>
    </location>
</feature>
<feature type="transmembrane region" description="Helical" evidence="11">
    <location>
        <begin position="91"/>
        <end position="108"/>
    </location>
</feature>
<keyword evidence="10 11" id="KW-0472">Membrane</keyword>
<dbReference type="Proteomes" id="UP001500879">
    <property type="component" value="Unassembled WGS sequence"/>
</dbReference>
<dbReference type="InterPro" id="IPR038318">
    <property type="entry name" value="KdpD_sf"/>
</dbReference>
<evidence type="ECO:0000256" key="3">
    <source>
        <dbReference type="ARBA" id="ARBA00022679"/>
    </source>
</evidence>
<keyword evidence="4 11" id="KW-0812">Transmembrane</keyword>
<accession>A0ABN0YXK1</accession>
<keyword evidence="8 11" id="KW-1133">Transmembrane helix</keyword>
<dbReference type="RefSeq" id="WP_344027226.1">
    <property type="nucleotide sequence ID" value="NZ_BAAABX010000048.1"/>
</dbReference>
<dbReference type="EMBL" id="BAAABX010000048">
    <property type="protein sequence ID" value="GAA0418856.1"/>
    <property type="molecule type" value="Genomic_DNA"/>
</dbReference>
<sequence>MPDFVRRHRDRIALAAALLAPLAVAAALVPLRSTLTGAEAALVLVVVVVAVAANGHRPAGVLAAVSAAAWFDFFFTRPYQSFAIGKGEDTRIDVLLLLVGIAVSQLAFRARRFRVVAITDAGHLSRLRATADVAQAAKSGDEVVGHVREQLVELLTLRGCRFEYGTLIGHPPRLTADGSVAVGRREWDVDRLGLPDEEIELRAYGNGRYLGRFMLRPTPGVTPPLEARLVAVTLADQAGAALGGR</sequence>
<feature type="transmembrane region" description="Helical" evidence="11">
    <location>
        <begin position="35"/>
        <end position="53"/>
    </location>
</feature>
<comment type="subcellular location">
    <subcellularLocation>
        <location evidence="1">Membrane</location>
        <topology evidence="1">Multi-pass membrane protein</topology>
    </subcellularLocation>
</comment>
<evidence type="ECO:0000256" key="4">
    <source>
        <dbReference type="ARBA" id="ARBA00022692"/>
    </source>
</evidence>
<evidence type="ECO:0000256" key="7">
    <source>
        <dbReference type="ARBA" id="ARBA00022840"/>
    </source>
</evidence>
<gene>
    <name evidence="13" type="ORF">GCM10010357_45260</name>
</gene>
<keyword evidence="9" id="KW-0902">Two-component regulatory system</keyword>
<dbReference type="Gene3D" id="1.20.120.620">
    <property type="entry name" value="Backbone structure of the membrane domain of e. Coli histidine kinase receptor kdpd"/>
    <property type="match status" value="1"/>
</dbReference>
<evidence type="ECO:0000256" key="5">
    <source>
        <dbReference type="ARBA" id="ARBA00022741"/>
    </source>
</evidence>
<keyword evidence="5" id="KW-0547">Nucleotide-binding</keyword>
<protein>
    <recommendedName>
        <fullName evidence="12">Sensor protein KdpD transmembrane domain-containing protein</fullName>
    </recommendedName>
</protein>
<dbReference type="Pfam" id="PF13493">
    <property type="entry name" value="DUF4118"/>
    <property type="match status" value="1"/>
</dbReference>
<evidence type="ECO:0000256" key="1">
    <source>
        <dbReference type="ARBA" id="ARBA00004141"/>
    </source>
</evidence>
<dbReference type="InterPro" id="IPR025201">
    <property type="entry name" value="KdpD_TM"/>
</dbReference>
<proteinExistence type="predicted"/>
<keyword evidence="2" id="KW-0597">Phosphoprotein</keyword>
<evidence type="ECO:0000256" key="2">
    <source>
        <dbReference type="ARBA" id="ARBA00022553"/>
    </source>
</evidence>
<reference evidence="13 14" key="1">
    <citation type="journal article" date="2019" name="Int. J. Syst. Evol. Microbiol.">
        <title>The Global Catalogue of Microorganisms (GCM) 10K type strain sequencing project: providing services to taxonomists for standard genome sequencing and annotation.</title>
        <authorList>
            <consortium name="The Broad Institute Genomics Platform"/>
            <consortium name="The Broad Institute Genome Sequencing Center for Infectious Disease"/>
            <person name="Wu L."/>
            <person name="Ma J."/>
        </authorList>
    </citation>
    <scope>NUCLEOTIDE SEQUENCE [LARGE SCALE GENOMIC DNA]</scope>
    <source>
        <strain evidence="13 14">JCM 4788</strain>
    </source>
</reference>
<evidence type="ECO:0000313" key="14">
    <source>
        <dbReference type="Proteomes" id="UP001500879"/>
    </source>
</evidence>
<evidence type="ECO:0000256" key="8">
    <source>
        <dbReference type="ARBA" id="ARBA00022989"/>
    </source>
</evidence>
<keyword evidence="6" id="KW-0418">Kinase</keyword>
<name>A0ABN0YXK1_9ACTN</name>
<evidence type="ECO:0000256" key="6">
    <source>
        <dbReference type="ARBA" id="ARBA00022777"/>
    </source>
</evidence>
<evidence type="ECO:0000256" key="10">
    <source>
        <dbReference type="ARBA" id="ARBA00023136"/>
    </source>
</evidence>